<organism evidence="1 2">
    <name type="scientific">Bergeyella porcorum</name>
    <dbReference type="NCBI Taxonomy" id="1735111"/>
    <lineage>
        <taxon>Bacteria</taxon>
        <taxon>Pseudomonadati</taxon>
        <taxon>Bacteroidota</taxon>
        <taxon>Flavobacteriia</taxon>
        <taxon>Flavobacteriales</taxon>
        <taxon>Weeksellaceae</taxon>
        <taxon>Bergeyella</taxon>
    </lineage>
</organism>
<accession>A0AAU0F4B9</accession>
<evidence type="ECO:0000313" key="2">
    <source>
        <dbReference type="Proteomes" id="UP001432059"/>
    </source>
</evidence>
<dbReference type="Proteomes" id="UP001432059">
    <property type="component" value="Chromosome"/>
</dbReference>
<protein>
    <submittedName>
        <fullName evidence="1">Uncharacterized protein</fullName>
    </submittedName>
</protein>
<dbReference type="EMBL" id="CP136426">
    <property type="protein sequence ID" value="WOC52289.1"/>
    <property type="molecule type" value="Genomic_DNA"/>
</dbReference>
<sequence length="100" mass="10598">MADLKITGRMKVSSVQKDFKKAFGSTLRIYNGARLADGDASIASIRKGDAKGGEFTVNGNTQVGNFEKKVLETFGVKVQVASPDDSKLVDNSITLTASGK</sequence>
<reference evidence="1" key="1">
    <citation type="submission" date="2023-10" db="EMBL/GenBank/DDBJ databases">
        <title>Characterization and whole genome sequencing of a novel strain of Bergeyella porcorum QD2021 isolated from pig.</title>
        <authorList>
            <person name="Liu G."/>
            <person name="Chen C."/>
            <person name="Han X."/>
        </authorList>
    </citation>
    <scope>NUCLEOTIDE SEQUENCE</scope>
    <source>
        <strain evidence="1">QD2021</strain>
    </source>
</reference>
<dbReference type="AlphaFoldDB" id="A0AAU0F4B9"/>
<proteinExistence type="predicted"/>
<evidence type="ECO:0000313" key="1">
    <source>
        <dbReference type="EMBL" id="WOC52289.1"/>
    </source>
</evidence>
<dbReference type="KEGG" id="bpor:BPO_1642"/>
<gene>
    <name evidence="1" type="ORF">BPO_1642</name>
</gene>
<keyword evidence="2" id="KW-1185">Reference proteome</keyword>
<name>A0AAU0F4B9_9FLAO</name>
<dbReference type="RefSeq" id="WP_327983757.1">
    <property type="nucleotide sequence ID" value="NZ_CP136426.1"/>
</dbReference>